<evidence type="ECO:0008006" key="4">
    <source>
        <dbReference type="Google" id="ProtNLM"/>
    </source>
</evidence>
<sequence length="233" mass="26362">MYPSQLHFRIKSLFREEGTFTVEASMLFPFIFMIIMVLLFFCLYMYQQVVLVYVGASTAERITYNWDNSHKEVKTGAFQHGQFDGLYWRLTDDQALDILFGIGSNVHSVSYDLHQEAGERASLPTRKIASPAAFVPAALKGDIHYQNQIWKREITVNFENPVRLAPLEWIMGRMPLQVKITSTVADPVEFIRTVELARYYGAKFKGVGVSDGAAVTKDQAGEVLKGKLSHGTK</sequence>
<keyword evidence="1" id="KW-0812">Transmembrane</keyword>
<name>A0A1T2XAR7_9BACL</name>
<keyword evidence="1" id="KW-0472">Membrane</keyword>
<protein>
    <recommendedName>
        <fullName evidence="4">Pilus assembly protein TadE</fullName>
    </recommendedName>
</protein>
<reference evidence="2 3" key="1">
    <citation type="submission" date="2017-01" db="EMBL/GenBank/DDBJ databases">
        <title>Genome analysis of Paenibacillus selenitrireducens ES3-24.</title>
        <authorList>
            <person name="Xu D."/>
            <person name="Yao R."/>
            <person name="Zheng S."/>
        </authorList>
    </citation>
    <scope>NUCLEOTIDE SEQUENCE [LARGE SCALE GENOMIC DNA]</scope>
    <source>
        <strain evidence="2 3">ES3-24</strain>
    </source>
</reference>
<feature type="transmembrane region" description="Helical" evidence="1">
    <location>
        <begin position="20"/>
        <end position="46"/>
    </location>
</feature>
<gene>
    <name evidence="2" type="ORF">BVG16_17450</name>
</gene>
<accession>A0A1T2XAR7</accession>
<dbReference type="STRING" id="1324314.BVG16_17450"/>
<keyword evidence="3" id="KW-1185">Reference proteome</keyword>
<dbReference type="EMBL" id="MSZX01000006">
    <property type="protein sequence ID" value="OPA76930.1"/>
    <property type="molecule type" value="Genomic_DNA"/>
</dbReference>
<dbReference type="RefSeq" id="WP_078500022.1">
    <property type="nucleotide sequence ID" value="NZ_MSZX01000006.1"/>
</dbReference>
<evidence type="ECO:0000313" key="3">
    <source>
        <dbReference type="Proteomes" id="UP000190188"/>
    </source>
</evidence>
<keyword evidence="1" id="KW-1133">Transmembrane helix</keyword>
<comment type="caution">
    <text evidence="2">The sequence shown here is derived from an EMBL/GenBank/DDBJ whole genome shotgun (WGS) entry which is preliminary data.</text>
</comment>
<dbReference type="OrthoDB" id="2703555at2"/>
<dbReference type="Proteomes" id="UP000190188">
    <property type="component" value="Unassembled WGS sequence"/>
</dbReference>
<organism evidence="2 3">
    <name type="scientific">Paenibacillus selenitireducens</name>
    <dbReference type="NCBI Taxonomy" id="1324314"/>
    <lineage>
        <taxon>Bacteria</taxon>
        <taxon>Bacillati</taxon>
        <taxon>Bacillota</taxon>
        <taxon>Bacilli</taxon>
        <taxon>Bacillales</taxon>
        <taxon>Paenibacillaceae</taxon>
        <taxon>Paenibacillus</taxon>
    </lineage>
</organism>
<proteinExistence type="predicted"/>
<dbReference type="AlphaFoldDB" id="A0A1T2XAR7"/>
<evidence type="ECO:0000313" key="2">
    <source>
        <dbReference type="EMBL" id="OPA76930.1"/>
    </source>
</evidence>
<evidence type="ECO:0000256" key="1">
    <source>
        <dbReference type="SAM" id="Phobius"/>
    </source>
</evidence>